<reference evidence="5 6" key="1">
    <citation type="journal article" date="2016" name="Environ. Microbiol.">
        <title>Genomic diversification of marine cyanophages into stable ecotypes.</title>
        <authorList>
            <person name="Marston M.F."/>
            <person name="Martiny J.B."/>
        </authorList>
    </citation>
    <scope>NUCLEOTIDE SEQUENCE [LARGE SCALE GENOMIC DNA]</scope>
    <source>
        <strain evidence="1">RW_12_0709</strain>
        <strain evidence="2">W1_01_0910</strain>
        <strain evidence="3">W1_03_0709</strain>
        <strain evidence="4">W2_39_0910</strain>
    </source>
</reference>
<dbReference type="EMBL" id="KX349262">
    <property type="protein sequence ID" value="AOO05391.1"/>
    <property type="molecule type" value="Genomic_DNA"/>
</dbReference>
<sequence>MLSLWIHLVAFFQVVVVNCVQPVNWQYCYRVDQWLIPDIVEGYQIWSGQKKIYQNEKDYLNSLDDSIE</sequence>
<evidence type="ECO:0000313" key="3">
    <source>
        <dbReference type="EMBL" id="AOO07961.1"/>
    </source>
</evidence>
<dbReference type="Proteomes" id="UP000220437">
    <property type="component" value="Segment"/>
</dbReference>
<evidence type="ECO:0000313" key="6">
    <source>
        <dbReference type="Proteomes" id="UP000220326"/>
    </source>
</evidence>
<name>A0A1D7S238_9CAUD</name>
<evidence type="ECO:0000313" key="2">
    <source>
        <dbReference type="EMBL" id="AOO07745.1"/>
    </source>
</evidence>
<dbReference type="Proteomes" id="UP000220738">
    <property type="component" value="Segment"/>
</dbReference>
<dbReference type="EMBL" id="KX349274">
    <property type="protein sequence ID" value="AOO07961.1"/>
    <property type="molecule type" value="Genomic_DNA"/>
</dbReference>
<dbReference type="EMBL" id="KX349284">
    <property type="protein sequence ID" value="AOO10107.1"/>
    <property type="molecule type" value="Genomic_DNA"/>
</dbReference>
<dbReference type="EMBL" id="KX349273">
    <property type="protein sequence ID" value="AOO07745.1"/>
    <property type="molecule type" value="Genomic_DNA"/>
</dbReference>
<protein>
    <recommendedName>
        <fullName evidence="8">Gp181</fullName>
    </recommendedName>
</protein>
<evidence type="ECO:0000313" key="1">
    <source>
        <dbReference type="EMBL" id="AOO05391.1"/>
    </source>
</evidence>
<dbReference type="Proteomes" id="UP000219810">
    <property type="component" value="Segment"/>
</dbReference>
<organism evidence="2 7">
    <name type="scientific">Synechococcus phage S-RIM2</name>
    <dbReference type="NCBI Taxonomy" id="687800"/>
    <lineage>
        <taxon>Viruses</taxon>
        <taxon>Duplodnaviria</taxon>
        <taxon>Heunggongvirae</taxon>
        <taxon>Uroviricota</taxon>
        <taxon>Caudoviricetes</taxon>
        <taxon>Pantevenvirales</taxon>
        <taxon>Kyanoviridae</taxon>
        <taxon>Nerrivikvirus</taxon>
        <taxon>Nerrivikvirus srim2</taxon>
    </lineage>
</organism>
<proteinExistence type="predicted"/>
<evidence type="ECO:0000313" key="5">
    <source>
        <dbReference type="Proteomes" id="UP000219810"/>
    </source>
</evidence>
<dbReference type="Proteomes" id="UP000220326">
    <property type="component" value="Segment"/>
</dbReference>
<evidence type="ECO:0008006" key="8">
    <source>
        <dbReference type="Google" id="ProtNLM"/>
    </source>
</evidence>
<evidence type="ECO:0000313" key="4">
    <source>
        <dbReference type="EMBL" id="AOO10107.1"/>
    </source>
</evidence>
<evidence type="ECO:0000313" key="7">
    <source>
        <dbReference type="Proteomes" id="UP000220738"/>
    </source>
</evidence>
<gene>
    <name evidence="1" type="ORF">RW120709_172</name>
    <name evidence="2" type="ORF">W1010910_173</name>
    <name evidence="3" type="ORF">W1030709_174</name>
    <name evidence="4" type="ORF">W2390910_173</name>
</gene>
<accession>A0A1D7S238</accession>